<feature type="transmembrane region" description="Helical" evidence="1">
    <location>
        <begin position="371"/>
        <end position="393"/>
    </location>
</feature>
<feature type="transmembrane region" description="Helical" evidence="1">
    <location>
        <begin position="1001"/>
        <end position="1030"/>
    </location>
</feature>
<keyword evidence="1" id="KW-0812">Transmembrane</keyword>
<feature type="transmembrane region" description="Helical" evidence="1">
    <location>
        <begin position="20"/>
        <end position="40"/>
    </location>
</feature>
<sequence>MKNYFKFYWRQSLKNIRKEVLSIIIISISISMVSGLSYYFEATQKNKFDEGFNFLPDFEIVHEQFFTEDLGVTPRLNYSLNFQPTNNKILKLLNESRLDIVGTYQYALLTMESAFFYNPELDHLDLNDMRSLFQYYTLLNASRIEFGFFNNSFYQSSRFQNYFKILEGEYPKTQKDILIDFNFAQKMNYQVGDIVNISLKIGRIHEMSLGIGMPIFNLFDFQLLNVSVSGFYLPKMNSYNIDNEDFYYSYTYEDYLLGHKYEEKENIDSPIMFSWYNFTEIDGTHPAQQLYYEIDHHVEAYKYLRNAFTRSGYIVFYNREAINYASIRSINVKTSQQADDLSIQIPLGLFFHNKLNLQLDENYRNLMENRLTIQLLNLPILFFSFLISQNIGIHRNKKKDKENLLLRLRGIPVRKIQNQIIVESIIGGMICTVVGIGGGLLTFYGYDYWFDEIFQFSEIVQLKPLINLTSIIQPVILGIIVNLLTKIPKIYEIRKSKYENISNVLNNSSGISKNDENAIPNEYYQNTADQVQLRINSQELLGNKLLKKIEKREKRQEKISNGNSLKFKYSLILVAIGALPLLAYAILFITNTWIVPDRILNASIFLYESVIEMKLLVMLCIGIFVAGCIRLALVMQPYNLTILLKKISKIFVGDLDEMISLEYIRQKIWSRIIIYIGIFAALLVVSNISYVSEYHYNIVDQNIDIGSDLQITTPLSPQDEELIHDHINNLKDQQNEEIVNDIVSFYYSSNNSLNLSYSYSNEKLIFKLYTGDIDHYRDFSSNNDKIQPNGQILRRLKRLNDHNTKYLTNDKEYAGAIVNDMYLYESGLKIGDVAQVETSNFDLETNTTISSFIDVQIIQSLNFIPGIYNFSNSYESAMIVDVRTVSEIIQDGFLLNSIHLVDFNPKFTVNNTIQNSMTTQLLHDFPNCQIRLYNPLWDQYQNAKPSLEFSNSGYFKLLFVDLSIIGLIIAVELALLITLISNEDYDFNFRLLIRGTGKKGLLRILLTETTIAISIALVFGSFVGFGFGWIMNKVNQITNANSKGYPFPIRPNYPIFADIGKIIQIFASIFGLALLIIFMGYLRNQRKSIAEVNLQK</sequence>
<dbReference type="PANTHER" id="PTHR30572:SF4">
    <property type="entry name" value="ABC TRANSPORTER PERMEASE YTRF"/>
    <property type="match status" value="1"/>
</dbReference>
<feature type="transmembrane region" description="Helical" evidence="1">
    <location>
        <begin position="420"/>
        <end position="445"/>
    </location>
</feature>
<gene>
    <name evidence="2" type="ORF">NEF87_001317</name>
</gene>
<protein>
    <recommendedName>
        <fullName evidence="4">ABC3 transporter permease protein domain-containing protein</fullName>
    </recommendedName>
</protein>
<feature type="transmembrane region" description="Helical" evidence="1">
    <location>
        <begin position="615"/>
        <end position="635"/>
    </location>
</feature>
<dbReference type="EMBL" id="CP104013">
    <property type="protein sequence ID" value="UYP45032.1"/>
    <property type="molecule type" value="Genomic_DNA"/>
</dbReference>
<keyword evidence="1" id="KW-1133">Transmembrane helix</keyword>
<feature type="transmembrane region" description="Helical" evidence="1">
    <location>
        <begin position="465"/>
        <end position="485"/>
    </location>
</feature>
<feature type="transmembrane region" description="Helical" evidence="1">
    <location>
        <begin position="954"/>
        <end position="980"/>
    </location>
</feature>
<dbReference type="InterPro" id="IPR050250">
    <property type="entry name" value="Macrolide_Exporter_MacB"/>
</dbReference>
<feature type="transmembrane region" description="Helical" evidence="1">
    <location>
        <begin position="672"/>
        <end position="691"/>
    </location>
</feature>
<name>A0ABY6HNF5_9ARCH</name>
<evidence type="ECO:0000256" key="1">
    <source>
        <dbReference type="SAM" id="Phobius"/>
    </source>
</evidence>
<keyword evidence="1" id="KW-0472">Membrane</keyword>
<feature type="transmembrane region" description="Helical" evidence="1">
    <location>
        <begin position="1062"/>
        <end position="1082"/>
    </location>
</feature>
<evidence type="ECO:0000313" key="2">
    <source>
        <dbReference type="EMBL" id="UYP45032.1"/>
    </source>
</evidence>
<organism evidence="2 3">
    <name type="scientific">Candidatus Lokiarchaeum ossiferum</name>
    <dbReference type="NCBI Taxonomy" id="2951803"/>
    <lineage>
        <taxon>Archaea</taxon>
        <taxon>Promethearchaeati</taxon>
        <taxon>Promethearchaeota</taxon>
        <taxon>Promethearchaeia</taxon>
        <taxon>Promethearchaeales</taxon>
        <taxon>Promethearchaeaceae</taxon>
        <taxon>Candidatus Lokiarchaeum</taxon>
    </lineage>
</organism>
<evidence type="ECO:0008006" key="4">
    <source>
        <dbReference type="Google" id="ProtNLM"/>
    </source>
</evidence>
<dbReference type="Proteomes" id="UP001208689">
    <property type="component" value="Chromosome"/>
</dbReference>
<evidence type="ECO:0000313" key="3">
    <source>
        <dbReference type="Proteomes" id="UP001208689"/>
    </source>
</evidence>
<proteinExistence type="predicted"/>
<accession>A0ABY6HNF5</accession>
<reference evidence="2" key="1">
    <citation type="submission" date="2022-09" db="EMBL/GenBank/DDBJ databases">
        <title>Actin cytoskeleton and complex cell architecture in an #Asgard archaeon.</title>
        <authorList>
            <person name="Ponce Toledo R.I."/>
            <person name="Schleper C."/>
            <person name="Rodrigues Oliveira T."/>
            <person name="Wollweber F."/>
            <person name="Xu J."/>
            <person name="Rittmann S."/>
            <person name="Klingl A."/>
            <person name="Pilhofer M."/>
        </authorList>
    </citation>
    <scope>NUCLEOTIDE SEQUENCE</scope>
    <source>
        <strain evidence="2">B-35</strain>
    </source>
</reference>
<dbReference type="PANTHER" id="PTHR30572">
    <property type="entry name" value="MEMBRANE COMPONENT OF TRANSPORTER-RELATED"/>
    <property type="match status" value="1"/>
</dbReference>
<feature type="transmembrane region" description="Helical" evidence="1">
    <location>
        <begin position="571"/>
        <end position="595"/>
    </location>
</feature>
<keyword evidence="3" id="KW-1185">Reference proteome</keyword>